<sequence length="270" mass="28046">MCLTLAVGARPEAAVRLWTGGLSHPGLQCPPLRNGRNEGPTSWSCHVPGTPRRRAREDTGVSVGGGREVPPCAPLGRTWAAPRARPALSGRRGTVAVARGEGTFPMPGEASMTSPALSPLPSPAPGPQQRDAPPPQLRVRQDEHRGAAGTATGSSAGSSARAPPARLAGAARSPPGGARGAGPAPLRAPPAPRPGPAHPRLRQTRARPRPRPPGPPIPRLGRGAWDRTLRLFFGHWEEPLRFGEGARDADPEPHSSPAPALPDAASQRTP</sequence>
<dbReference type="Proteomes" id="UP000645828">
    <property type="component" value="Unassembled WGS sequence"/>
</dbReference>
<dbReference type="AlphaFoldDB" id="A0A811XXQ2"/>
<feature type="compositionally biased region" description="Pro residues" evidence="1">
    <location>
        <begin position="118"/>
        <end position="136"/>
    </location>
</feature>
<proteinExistence type="predicted"/>
<keyword evidence="3" id="KW-1185">Reference proteome</keyword>
<feature type="region of interest" description="Disordered" evidence="1">
    <location>
        <begin position="100"/>
        <end position="224"/>
    </location>
</feature>
<gene>
    <name evidence="2" type="ORF">NYPRO_LOCUS2399</name>
</gene>
<evidence type="ECO:0000313" key="2">
    <source>
        <dbReference type="EMBL" id="CAD7669605.1"/>
    </source>
</evidence>
<comment type="caution">
    <text evidence="2">The sequence shown here is derived from an EMBL/GenBank/DDBJ whole genome shotgun (WGS) entry which is preliminary data.</text>
</comment>
<feature type="compositionally biased region" description="Pro residues" evidence="1">
    <location>
        <begin position="186"/>
        <end position="197"/>
    </location>
</feature>
<feature type="compositionally biased region" description="Basic and acidic residues" evidence="1">
    <location>
        <begin position="242"/>
        <end position="253"/>
    </location>
</feature>
<feature type="region of interest" description="Disordered" evidence="1">
    <location>
        <begin position="242"/>
        <end position="270"/>
    </location>
</feature>
<feature type="compositionally biased region" description="Low complexity" evidence="1">
    <location>
        <begin position="147"/>
        <end position="185"/>
    </location>
</feature>
<organism evidence="2 3">
    <name type="scientific">Nyctereutes procyonoides</name>
    <name type="common">Raccoon dog</name>
    <name type="synonym">Canis procyonoides</name>
    <dbReference type="NCBI Taxonomy" id="34880"/>
    <lineage>
        <taxon>Eukaryota</taxon>
        <taxon>Metazoa</taxon>
        <taxon>Chordata</taxon>
        <taxon>Craniata</taxon>
        <taxon>Vertebrata</taxon>
        <taxon>Euteleostomi</taxon>
        <taxon>Mammalia</taxon>
        <taxon>Eutheria</taxon>
        <taxon>Laurasiatheria</taxon>
        <taxon>Carnivora</taxon>
        <taxon>Caniformia</taxon>
        <taxon>Canidae</taxon>
        <taxon>Nyctereutes</taxon>
    </lineage>
</organism>
<reference evidence="2" key="1">
    <citation type="submission" date="2020-12" db="EMBL/GenBank/DDBJ databases">
        <authorList>
            <consortium name="Molecular Ecology Group"/>
        </authorList>
    </citation>
    <scope>NUCLEOTIDE SEQUENCE</scope>
    <source>
        <strain evidence="2">TBG_1078</strain>
    </source>
</reference>
<accession>A0A811XXQ2</accession>
<feature type="region of interest" description="Disordered" evidence="1">
    <location>
        <begin position="32"/>
        <end position="78"/>
    </location>
</feature>
<feature type="compositionally biased region" description="Low complexity" evidence="1">
    <location>
        <begin position="261"/>
        <end position="270"/>
    </location>
</feature>
<protein>
    <submittedName>
        <fullName evidence="2">(raccoon dog) hypothetical protein</fullName>
    </submittedName>
</protein>
<dbReference type="EMBL" id="CAJHUB010000653">
    <property type="protein sequence ID" value="CAD7669605.1"/>
    <property type="molecule type" value="Genomic_DNA"/>
</dbReference>
<evidence type="ECO:0000256" key="1">
    <source>
        <dbReference type="SAM" id="MobiDB-lite"/>
    </source>
</evidence>
<feature type="compositionally biased region" description="Basic residues" evidence="1">
    <location>
        <begin position="199"/>
        <end position="210"/>
    </location>
</feature>
<name>A0A811XXQ2_NYCPR</name>
<evidence type="ECO:0000313" key="3">
    <source>
        <dbReference type="Proteomes" id="UP000645828"/>
    </source>
</evidence>